<evidence type="ECO:0000256" key="1">
    <source>
        <dbReference type="SAM" id="MobiDB-lite"/>
    </source>
</evidence>
<dbReference type="RefSeq" id="WP_142942307.1">
    <property type="nucleotide sequence ID" value="NZ_VIKR01000003.1"/>
</dbReference>
<feature type="signal peptide" evidence="2">
    <location>
        <begin position="1"/>
        <end position="24"/>
    </location>
</feature>
<gene>
    <name evidence="3" type="ORF">FLL45_12050</name>
</gene>
<dbReference type="OrthoDB" id="4865570at2"/>
<proteinExistence type="predicted"/>
<dbReference type="AlphaFoldDB" id="A0A545T8R7"/>
<organism evidence="3 4">
    <name type="scientific">Aliikangiella marina</name>
    <dbReference type="NCBI Taxonomy" id="1712262"/>
    <lineage>
        <taxon>Bacteria</taxon>
        <taxon>Pseudomonadati</taxon>
        <taxon>Pseudomonadota</taxon>
        <taxon>Gammaproteobacteria</taxon>
        <taxon>Oceanospirillales</taxon>
        <taxon>Pleioneaceae</taxon>
        <taxon>Aliikangiella</taxon>
    </lineage>
</organism>
<feature type="region of interest" description="Disordered" evidence="1">
    <location>
        <begin position="33"/>
        <end position="52"/>
    </location>
</feature>
<comment type="caution">
    <text evidence="3">The sequence shown here is derived from an EMBL/GenBank/DDBJ whole genome shotgun (WGS) entry which is preliminary data.</text>
</comment>
<accession>A0A545T8R7</accession>
<feature type="chain" id="PRO_5021710719" evidence="2">
    <location>
        <begin position="25"/>
        <end position="106"/>
    </location>
</feature>
<feature type="compositionally biased region" description="Basic residues" evidence="1">
    <location>
        <begin position="74"/>
        <end position="92"/>
    </location>
</feature>
<feature type="region of interest" description="Disordered" evidence="1">
    <location>
        <begin position="67"/>
        <end position="93"/>
    </location>
</feature>
<keyword evidence="4" id="KW-1185">Reference proteome</keyword>
<evidence type="ECO:0000313" key="4">
    <source>
        <dbReference type="Proteomes" id="UP000317839"/>
    </source>
</evidence>
<evidence type="ECO:0000256" key="2">
    <source>
        <dbReference type="SAM" id="SignalP"/>
    </source>
</evidence>
<protein>
    <submittedName>
        <fullName evidence="3">Uncharacterized protein</fullName>
    </submittedName>
</protein>
<keyword evidence="2" id="KW-0732">Signal</keyword>
<dbReference type="Proteomes" id="UP000317839">
    <property type="component" value="Unassembled WGS sequence"/>
</dbReference>
<evidence type="ECO:0000313" key="3">
    <source>
        <dbReference type="EMBL" id="TQV73599.1"/>
    </source>
</evidence>
<reference evidence="3 4" key="1">
    <citation type="submission" date="2019-06" db="EMBL/GenBank/DDBJ databases">
        <title>Draft genome of Aliikangiella marina GYP-15.</title>
        <authorList>
            <person name="Wang G."/>
        </authorList>
    </citation>
    <scope>NUCLEOTIDE SEQUENCE [LARGE SCALE GENOMIC DNA]</scope>
    <source>
        <strain evidence="3 4">GYP-15</strain>
    </source>
</reference>
<dbReference type="EMBL" id="VIKR01000003">
    <property type="protein sequence ID" value="TQV73599.1"/>
    <property type="molecule type" value="Genomic_DNA"/>
</dbReference>
<name>A0A545T8R7_9GAMM</name>
<sequence>MKNNILTMSVFAFVTIFMGAQASAAAYVKYDGVDGESKDSKPTSKVRQLDKASPKAAGLLLPAVQKVRSSTIKPSKRKVTRKPAKSQSGKKKGNVEYVWKVEEGES</sequence>